<dbReference type="GO" id="GO:0004190">
    <property type="term" value="F:aspartic-type endopeptidase activity"/>
    <property type="evidence" value="ECO:0007669"/>
    <property type="project" value="InterPro"/>
</dbReference>
<evidence type="ECO:0000256" key="1">
    <source>
        <dbReference type="ARBA" id="ARBA00022801"/>
    </source>
</evidence>
<dbReference type="AlphaFoldDB" id="A0A480AX28"/>
<dbReference type="OrthoDB" id="185963at2"/>
<sequence>MAEFPRTLKHITVWLLLGAGVFLGVQAWQRQQAHSRFSSQGGVIELRRAADGHFHWPGRVNGVAVEFLVDTGATRSALPEPLARAAGLVAEGRVQSATAGGTVTGWVGRGDLRLDGGVQVERMPITVLPALGAPLLGMDVLGRLDFSQADGVLRLRPPTD</sequence>
<proteinExistence type="predicted"/>
<dbReference type="Proteomes" id="UP000301751">
    <property type="component" value="Unassembled WGS sequence"/>
</dbReference>
<accession>A0A480AX28</accession>
<dbReference type="InterPro" id="IPR001969">
    <property type="entry name" value="Aspartic_peptidase_AS"/>
</dbReference>
<dbReference type="CDD" id="cd05483">
    <property type="entry name" value="retropepsin_like_bacteria"/>
    <property type="match status" value="1"/>
</dbReference>
<dbReference type="InterPro" id="IPR021109">
    <property type="entry name" value="Peptidase_aspartic_dom_sf"/>
</dbReference>
<dbReference type="GO" id="GO:0006508">
    <property type="term" value="P:proteolysis"/>
    <property type="evidence" value="ECO:0007669"/>
    <property type="project" value="InterPro"/>
</dbReference>
<organism evidence="3 4">
    <name type="scientific">Pseudaquabacterium pictum</name>
    <dbReference type="NCBI Taxonomy" id="2315236"/>
    <lineage>
        <taxon>Bacteria</taxon>
        <taxon>Pseudomonadati</taxon>
        <taxon>Pseudomonadota</taxon>
        <taxon>Betaproteobacteria</taxon>
        <taxon>Burkholderiales</taxon>
        <taxon>Sphaerotilaceae</taxon>
        <taxon>Pseudaquabacterium</taxon>
    </lineage>
</organism>
<dbReference type="InterPro" id="IPR034122">
    <property type="entry name" value="Retropepsin-like_bacterial"/>
</dbReference>
<dbReference type="Pfam" id="PF13975">
    <property type="entry name" value="gag-asp_proteas"/>
    <property type="match status" value="1"/>
</dbReference>
<protein>
    <recommendedName>
        <fullName evidence="2">Peptidase A2 domain-containing protein</fullName>
    </recommendedName>
</protein>
<keyword evidence="4" id="KW-1185">Reference proteome</keyword>
<reference evidence="4" key="1">
    <citation type="submission" date="2019-03" db="EMBL/GenBank/DDBJ databases">
        <title>Aquabacterium pictum sp.nov., the first bacteriochlorophyll a-containing freshwater bacterium in the genus Aquabacterium of the class Betaproteobacteria.</title>
        <authorList>
            <person name="Hirose S."/>
            <person name="Tank M."/>
            <person name="Hara E."/>
            <person name="Tamaki H."/>
            <person name="Takaichi S."/>
            <person name="Haruta S."/>
            <person name="Hanada S."/>
        </authorList>
    </citation>
    <scope>NUCLEOTIDE SEQUENCE [LARGE SCALE GENOMIC DNA]</scope>
    <source>
        <strain evidence="4">W35</strain>
    </source>
</reference>
<comment type="caution">
    <text evidence="3">The sequence shown here is derived from an EMBL/GenBank/DDBJ whole genome shotgun (WGS) entry which is preliminary data.</text>
</comment>
<dbReference type="InterPro" id="IPR011969">
    <property type="entry name" value="Clan_AA_Asp_peptidase_C"/>
</dbReference>
<dbReference type="SUPFAM" id="SSF50630">
    <property type="entry name" value="Acid proteases"/>
    <property type="match status" value="1"/>
</dbReference>
<dbReference type="EMBL" id="BJCL01000016">
    <property type="protein sequence ID" value="GCL65446.1"/>
    <property type="molecule type" value="Genomic_DNA"/>
</dbReference>
<name>A0A480AX28_9BURK</name>
<dbReference type="PROSITE" id="PS50175">
    <property type="entry name" value="ASP_PROT_RETROV"/>
    <property type="match status" value="1"/>
</dbReference>
<evidence type="ECO:0000313" key="4">
    <source>
        <dbReference type="Proteomes" id="UP000301751"/>
    </source>
</evidence>
<dbReference type="PROSITE" id="PS00141">
    <property type="entry name" value="ASP_PROTEASE"/>
    <property type="match status" value="1"/>
</dbReference>
<feature type="domain" description="Peptidase A2" evidence="2">
    <location>
        <begin position="65"/>
        <end position="140"/>
    </location>
</feature>
<dbReference type="NCBIfam" id="TIGR02281">
    <property type="entry name" value="clan_AA_DTGA"/>
    <property type="match status" value="1"/>
</dbReference>
<evidence type="ECO:0000313" key="3">
    <source>
        <dbReference type="EMBL" id="GCL65446.1"/>
    </source>
</evidence>
<keyword evidence="1" id="KW-0378">Hydrolase</keyword>
<gene>
    <name evidence="3" type="ORF">AQPW35_45270</name>
</gene>
<dbReference type="Gene3D" id="2.40.70.10">
    <property type="entry name" value="Acid Proteases"/>
    <property type="match status" value="1"/>
</dbReference>
<evidence type="ECO:0000259" key="2">
    <source>
        <dbReference type="PROSITE" id="PS50175"/>
    </source>
</evidence>
<dbReference type="InterPro" id="IPR001995">
    <property type="entry name" value="Peptidase_A2_cat"/>
</dbReference>
<dbReference type="RefSeq" id="WP_137735158.1">
    <property type="nucleotide sequence ID" value="NZ_BJCL01000016.1"/>
</dbReference>